<feature type="compositionally biased region" description="Polar residues" evidence="5">
    <location>
        <begin position="946"/>
        <end position="962"/>
    </location>
</feature>
<dbReference type="Pfam" id="PF05670">
    <property type="entry name" value="NFACT-R_1"/>
    <property type="match status" value="1"/>
</dbReference>
<dbReference type="InterPro" id="IPR051608">
    <property type="entry name" value="RQC_Subunit_NEMF"/>
</dbReference>
<feature type="compositionally biased region" description="Low complexity" evidence="5">
    <location>
        <begin position="1154"/>
        <end position="1169"/>
    </location>
</feature>
<feature type="compositionally biased region" description="Basic and acidic residues" evidence="5">
    <location>
        <begin position="1204"/>
        <end position="1222"/>
    </location>
</feature>
<dbReference type="GeneID" id="3373087"/>
<feature type="region of interest" description="Disordered" evidence="5">
    <location>
        <begin position="734"/>
        <end position="778"/>
    </location>
</feature>
<evidence type="ECO:0000256" key="5">
    <source>
        <dbReference type="SAM" id="MobiDB-lite"/>
    </source>
</evidence>
<name>Q5CRR4_CRYPI</name>
<dbReference type="RefSeq" id="XP_626122.1">
    <property type="nucleotide sequence ID" value="XM_626122.1"/>
</dbReference>
<feature type="compositionally biased region" description="Polar residues" evidence="5">
    <location>
        <begin position="734"/>
        <end position="743"/>
    </location>
</feature>
<dbReference type="EMBL" id="AAEE01000007">
    <property type="protein sequence ID" value="EAK88239.1"/>
    <property type="molecule type" value="Genomic_DNA"/>
</dbReference>
<dbReference type="OrthoDB" id="207084at2759"/>
<dbReference type="GO" id="GO:0000049">
    <property type="term" value="F:tRNA binding"/>
    <property type="evidence" value="ECO:0007669"/>
    <property type="project" value="TreeGrafter"/>
</dbReference>
<dbReference type="Pfam" id="PF05833">
    <property type="entry name" value="NFACT_N"/>
    <property type="match status" value="1"/>
</dbReference>
<dbReference type="InterPro" id="IPR008532">
    <property type="entry name" value="NFACT_RNA-bd"/>
</dbReference>
<feature type="region of interest" description="Disordered" evidence="5">
    <location>
        <begin position="900"/>
        <end position="928"/>
    </location>
</feature>
<dbReference type="PANTHER" id="PTHR15239:SF6">
    <property type="entry name" value="RIBOSOME QUALITY CONTROL COMPLEX SUBUNIT NEMF"/>
    <property type="match status" value="1"/>
</dbReference>
<accession>Q5CRR4</accession>
<feature type="compositionally biased region" description="Basic and acidic residues" evidence="5">
    <location>
        <begin position="963"/>
        <end position="972"/>
    </location>
</feature>
<protein>
    <submittedName>
        <fullName evidence="8">MJ1625/yease Yp1009cp-like HhH domain</fullName>
    </submittedName>
</protein>
<feature type="compositionally biased region" description="Basic and acidic residues" evidence="5">
    <location>
        <begin position="1121"/>
        <end position="1135"/>
    </location>
</feature>
<feature type="domain" description="NFACT protein C-terminal" evidence="7">
    <location>
        <begin position="1270"/>
        <end position="1360"/>
    </location>
</feature>
<evidence type="ECO:0000313" key="8">
    <source>
        <dbReference type="EMBL" id="EAK88239.1"/>
    </source>
</evidence>
<feature type="compositionally biased region" description="Acidic residues" evidence="5">
    <location>
        <begin position="767"/>
        <end position="778"/>
    </location>
</feature>
<dbReference type="GO" id="GO:0072344">
    <property type="term" value="P:rescue of stalled ribosome"/>
    <property type="evidence" value="ECO:0007669"/>
    <property type="project" value="TreeGrafter"/>
</dbReference>
<gene>
    <name evidence="8" type="ORF">cgd5_1780</name>
</gene>
<dbReference type="GO" id="GO:0005737">
    <property type="term" value="C:cytoplasm"/>
    <property type="evidence" value="ECO:0007669"/>
    <property type="project" value="UniProtKB-SubCell"/>
</dbReference>
<dbReference type="Proteomes" id="UP000006726">
    <property type="component" value="Chromosome 5"/>
</dbReference>
<evidence type="ECO:0000256" key="4">
    <source>
        <dbReference type="ARBA" id="ARBA00023054"/>
    </source>
</evidence>
<evidence type="ECO:0000313" key="9">
    <source>
        <dbReference type="Proteomes" id="UP000006726"/>
    </source>
</evidence>
<comment type="caution">
    <text evidence="8">The sequence shown here is derived from an EMBL/GenBank/DDBJ whole genome shotgun (WGS) entry which is preliminary data.</text>
</comment>
<dbReference type="Pfam" id="PF11923">
    <property type="entry name" value="NFACT-C"/>
    <property type="match status" value="1"/>
</dbReference>
<organism evidence="8 9">
    <name type="scientific">Cryptosporidium parvum (strain Iowa II)</name>
    <dbReference type="NCBI Taxonomy" id="353152"/>
    <lineage>
        <taxon>Eukaryota</taxon>
        <taxon>Sar</taxon>
        <taxon>Alveolata</taxon>
        <taxon>Apicomplexa</taxon>
        <taxon>Conoidasida</taxon>
        <taxon>Coccidia</taxon>
        <taxon>Eucoccidiorida</taxon>
        <taxon>Eimeriorina</taxon>
        <taxon>Cryptosporidiidae</taxon>
        <taxon>Cryptosporidium</taxon>
    </lineage>
</organism>
<dbReference type="KEGG" id="cpv:cgd5_1780"/>
<feature type="compositionally biased region" description="Polar residues" evidence="5">
    <location>
        <begin position="1223"/>
        <end position="1235"/>
    </location>
</feature>
<dbReference type="STRING" id="353152.Q5CRR4"/>
<dbReference type="PANTHER" id="PTHR15239">
    <property type="entry name" value="NUCLEAR EXPORT MEDIATOR FACTOR NEMF"/>
    <property type="match status" value="1"/>
</dbReference>
<sequence>FYKMVKSRMTSVDICAMVHGISKDLKGQKLINIYDINSRTYLFKFGGEEKKFLLVESGIRFHTTQWKRENEHKTSVSSISFFNSKLRRYIRNKKLDDISQMGMDRIVKLTFGFGDNTFYLIFEFFVAGNIILTDCNYKILVILRDTNDLSIGKYYNWKDCEAVLSPSRSISSPIKSSFTKNFNDPLRLLSNLKNYNNMKEELRKIFNELEHIDSNKEESEISYSKKRKQAEKNNSGVTILDVFSRIMKSFHLSILEKLLESEGIAANEPFTFSMIDEISEKFINCINKASDALSHIFNHNYKGILIIEVPSEKEILQGDTILNNQTSFTGNNEHESKEKVYISYSPYIEGHSWISGAQTIPKGIIISRVLDNFCKCVDEFYSSIDIVKESKFATQEHKTIYSKVDKVKIDQERRLEGLSSEKEACIVRAKFMESHQEILEKILQLIRHLIATGAQWQDIWNEIQQQKKNNHPLARHIKSLNLKDDKVKILFSQRDLGSETTPVVDQIGKSIEFDLIISKSIQSNIRFQYMESKALAEKFEKTQLAYKIALKKVTNIAKKDAEKASKGLVSNVPRIKKLRAQYWFEKFYWFISSDGYLIIGGHDASQNELLFRRYLEKNDRYIHADIHGATTCIVKNTNNVQDIPLNTLCEAGQMSICYSKAWVNKTVISAWWVYPDQVSKNAPSGEYLSTGSFVIRGKKNFLPPLKLEMGCALYFIKSKQNFNQVDSNCNKITPLSIQPNNNTEESKADDSNQDDSAEISELKVESDSGDDADEESDFESNLLERFAEGKHQNSAHVRFSVGDVSDIIPPIKIEHRVQFDELPPELLLSRPFNPLSIDEASNQTSSVNSLESLSKLASKVSIDTSSSDSESEKSVTTLLRVNNSCADESNHLKTEIKSPNLLCTPKNSSRRSSVDEGPPPLGFSASTLPTPAELLSHKVEFPVAISSSSSEEVLDNTGFTNKANRDSSEADSNKNTSIESNIDWMKNLDSSPQQSFNRENVIKATDAHDQFNNKLRENYRRRSIDGGPTPRGFIPDHVPSARELLQKIRFDPVDLELEHLSHMRERGRFISDAVPYLPEELQRLIMVSNQNSNKKHRFTIDTNAGLFSRIDYKNLPELDLNKSIPKNRDFDEESQRIQQTSLERLPKTSEEATSTKNNINSTNNKQKNSALPRGKKSKLKKVADKYGEQDDEERKIKMMLFGSKEMKKANDDRSSNKTKDSNEFLNNQNRQLHISQQEKRRKEQEKMEKVYKNRIVDNSTENREFQYFKDSLLPTNKDEDSEIIAVIPTFAPFTCIKDFKYCARLTPGGVIKRSKAAQDIINHFSNISYKEKDQNPNSYEYIKALKIDDLIKNLMNPVKVQFSNEKSKLQVDDRNDRN</sequence>
<comment type="similarity">
    <text evidence="2">Belongs to the NEMF family.</text>
</comment>
<evidence type="ECO:0000256" key="2">
    <source>
        <dbReference type="ARBA" id="ARBA00008318"/>
    </source>
</evidence>
<evidence type="ECO:0000256" key="1">
    <source>
        <dbReference type="ARBA" id="ARBA00004496"/>
    </source>
</evidence>
<dbReference type="InterPro" id="IPR021846">
    <property type="entry name" value="NFACT-C"/>
</dbReference>
<comment type="subcellular location">
    <subcellularLocation>
        <location evidence="1">Cytoplasm</location>
    </subcellularLocation>
</comment>
<feature type="region of interest" description="Disordered" evidence="5">
    <location>
        <begin position="946"/>
        <end position="976"/>
    </location>
</feature>
<dbReference type="InParanoid" id="Q5CRR4"/>
<feature type="compositionally biased region" description="Basic and acidic residues" evidence="5">
    <location>
        <begin position="1236"/>
        <end position="1247"/>
    </location>
</feature>
<feature type="non-terminal residue" evidence="8">
    <location>
        <position position="1"/>
    </location>
</feature>
<keyword evidence="3" id="KW-0963">Cytoplasm</keyword>
<dbReference type="Gene3D" id="2.30.310.10">
    <property type="entry name" value="ibrinogen binding protein from staphylococcus aureus domain"/>
    <property type="match status" value="1"/>
</dbReference>
<dbReference type="GO" id="GO:1990116">
    <property type="term" value="P:ribosome-associated ubiquitin-dependent protein catabolic process"/>
    <property type="evidence" value="ECO:0007669"/>
    <property type="project" value="TreeGrafter"/>
</dbReference>
<keyword evidence="9" id="KW-1185">Reference proteome</keyword>
<evidence type="ECO:0000256" key="3">
    <source>
        <dbReference type="ARBA" id="ARBA00022490"/>
    </source>
</evidence>
<evidence type="ECO:0000259" key="6">
    <source>
        <dbReference type="Pfam" id="PF05670"/>
    </source>
</evidence>
<proteinExistence type="inferred from homology"/>
<keyword evidence="4" id="KW-0175">Coiled coil</keyword>
<feature type="domain" description="NFACT RNA-binding" evidence="6">
    <location>
        <begin position="586"/>
        <end position="697"/>
    </location>
</feature>
<dbReference type="GO" id="GO:1990112">
    <property type="term" value="C:RQC complex"/>
    <property type="evidence" value="ECO:0007669"/>
    <property type="project" value="TreeGrafter"/>
</dbReference>
<evidence type="ECO:0000259" key="7">
    <source>
        <dbReference type="Pfam" id="PF11923"/>
    </source>
</evidence>
<dbReference type="GO" id="GO:0043023">
    <property type="term" value="F:ribosomal large subunit binding"/>
    <property type="evidence" value="ECO:0007669"/>
    <property type="project" value="TreeGrafter"/>
</dbReference>
<feature type="compositionally biased region" description="Basic and acidic residues" evidence="5">
    <location>
        <begin position="1181"/>
        <end position="1196"/>
    </location>
</feature>
<feature type="region of interest" description="Disordered" evidence="5">
    <location>
        <begin position="1121"/>
        <end position="1247"/>
    </location>
</feature>
<dbReference type="OMA" id="DICAMVH"/>
<reference evidence="8 9" key="1">
    <citation type="journal article" date="2004" name="Science">
        <title>Complete genome sequence of the apicomplexan, Cryptosporidium parvum.</title>
        <authorList>
            <person name="Abrahamsen M.S."/>
            <person name="Templeton T.J."/>
            <person name="Enomoto S."/>
            <person name="Abrahante J.E."/>
            <person name="Zhu G."/>
            <person name="Lancto C.A."/>
            <person name="Deng M."/>
            <person name="Liu C."/>
            <person name="Widmer G."/>
            <person name="Tzipori S."/>
            <person name="Buck G.A."/>
            <person name="Xu P."/>
            <person name="Bankier A.T."/>
            <person name="Dear P.H."/>
            <person name="Konfortov B.A."/>
            <person name="Spriggs H.F."/>
            <person name="Iyer L."/>
            <person name="Anantharaman V."/>
            <person name="Aravind L."/>
            <person name="Kapur V."/>
        </authorList>
    </citation>
    <scope>NUCLEOTIDE SEQUENCE [LARGE SCALE GENOMIC DNA]</scope>
    <source>
        <strain evidence="9">Iowa II</strain>
    </source>
</reference>